<evidence type="ECO:0000256" key="4">
    <source>
        <dbReference type="ARBA" id="ARBA00022825"/>
    </source>
</evidence>
<dbReference type="PRINTS" id="PR00723">
    <property type="entry name" value="SUBTILISIN"/>
</dbReference>
<evidence type="ECO:0000256" key="3">
    <source>
        <dbReference type="ARBA" id="ARBA00022801"/>
    </source>
</evidence>
<dbReference type="PROSITE" id="PS51892">
    <property type="entry name" value="SUBTILASE"/>
    <property type="match status" value="1"/>
</dbReference>
<feature type="active site" description="Charge relay system" evidence="5">
    <location>
        <position position="162"/>
    </location>
</feature>
<dbReference type="InterPro" id="IPR000209">
    <property type="entry name" value="Peptidase_S8/S53_dom"/>
</dbReference>
<keyword evidence="3 5" id="KW-0378">Hydrolase</keyword>
<dbReference type="Gene3D" id="2.60.40.2700">
    <property type="match status" value="1"/>
</dbReference>
<dbReference type="PROSITE" id="PS00137">
    <property type="entry name" value="SUBTILASE_HIS"/>
    <property type="match status" value="1"/>
</dbReference>
<keyword evidence="4 5" id="KW-0720">Serine protease</keyword>
<feature type="active site" description="Charge relay system" evidence="5">
    <location>
        <position position="387"/>
    </location>
</feature>
<evidence type="ECO:0000256" key="1">
    <source>
        <dbReference type="ARBA" id="ARBA00011073"/>
    </source>
</evidence>
<evidence type="ECO:0000313" key="8">
    <source>
        <dbReference type="EMBL" id="WCG03872.1"/>
    </source>
</evidence>
<dbReference type="GO" id="GO:0006508">
    <property type="term" value="P:proteolysis"/>
    <property type="evidence" value="ECO:0007669"/>
    <property type="project" value="UniProtKB-KW"/>
</dbReference>
<evidence type="ECO:0000259" key="6">
    <source>
        <dbReference type="Pfam" id="PF00082"/>
    </source>
</evidence>
<evidence type="ECO:0000256" key="5">
    <source>
        <dbReference type="PROSITE-ProRule" id="PRU01240"/>
    </source>
</evidence>
<gene>
    <name evidence="8" type="ORF">NY151_03810</name>
</gene>
<dbReference type="SUPFAM" id="SSF52743">
    <property type="entry name" value="Subtilisin-like"/>
    <property type="match status" value="1"/>
</dbReference>
<dbReference type="InterPro" id="IPR050131">
    <property type="entry name" value="Peptidase_S8_subtilisin-like"/>
</dbReference>
<dbReference type="PROSITE" id="PS00138">
    <property type="entry name" value="SUBTILASE_SER"/>
    <property type="match status" value="1"/>
</dbReference>
<dbReference type="InterPro" id="IPR015500">
    <property type="entry name" value="Peptidase_S8_subtilisin-rel"/>
</dbReference>
<keyword evidence="2 5" id="KW-0645">Protease</keyword>
<dbReference type="PANTHER" id="PTHR43806">
    <property type="entry name" value="PEPTIDASE S8"/>
    <property type="match status" value="1"/>
</dbReference>
<dbReference type="EMBL" id="CP116614">
    <property type="protein sequence ID" value="WCG03872.1"/>
    <property type="molecule type" value="Genomic_DNA"/>
</dbReference>
<sequence length="730" mass="78298">MKELGKTARIILALFFFTMLAYGQEPKGEKGNVPAEVSASYVENEFIIWLNQGVDAAVFAADCNEPVVPKRLLSKRLNIWLFEIKDNVEQRSMIMDNLSRNGDIRHIQNNHTNVTLRDITPNDTHYNKQWAPAKISLPKAWDEYSTGGNTVMNDTIVVAVIDGGAFLNHEDLSFFKNTHEIPNNGIDDDGNGYKDDYDGWNAFLHNGNINSDPHGTHVSGIVGAVGNNAKGVCGVNWNVKVMPIRGSSGYEAIVVEAYSYAMEMRALYNETNGAKGAFVVATNSSFGIDYGNPNNYPIWCSMYDEMGKVGILSCGAGPNLNVNVDNVGDVPSTCPSNYLIGVTNTTQADIKNPSAGYGINNIDIGAPGTAIYSTTPNNTYQYMTGTSMATPQVAGVIALMYASMPKEMIQSCKEDPAKFALMVKQSLLDGADNLSSLNGLVASGRRLNAYGAIKTVLENNPKPVLGGTVQIEGNAVFGQTLTANTTGLTSTPVISDLGQLSYQWRRGTANIEGAVSATYSLVEADINKTINVQVTAANCTGTITSPDTQAIAKADQTAPATPVMESNTVSSITLVALAGCEYNINEGAWQTSPKFEGLTPNTSYTFRQRKAETSTHFASPASPEAVFSTAEDTGIAEVLAQSIALYPNPTNGELKIKSGDLSVNRAELLDVHGKTLELFDFSGKDAGANASKPNGPALERVINLSHLPAGVYFLRVKTNVGEVVKKVVKE</sequence>
<comment type="similarity">
    <text evidence="1 5">Belongs to the peptidase S8 family.</text>
</comment>
<accession>A0AAE9XCP8</accession>
<reference evidence="8" key="1">
    <citation type="submission" date="2023-01" db="EMBL/GenBank/DDBJ databases">
        <title>Phages are important unrecognized players in the ecology of the oral pathogen Porphyromonas gingivalis.</title>
        <authorList>
            <person name="Matrishin C.B."/>
            <person name="Kauffman K.M."/>
        </authorList>
    </citation>
    <scope>NUCLEOTIDE SEQUENCE</scope>
    <source>
        <strain evidence="8">ATCC 49417</strain>
    </source>
</reference>
<dbReference type="Proteomes" id="UP001179501">
    <property type="component" value="Chromosome"/>
</dbReference>
<dbReference type="Gene3D" id="3.40.50.200">
    <property type="entry name" value="Peptidase S8/S53 domain"/>
    <property type="match status" value="1"/>
</dbReference>
<organism evidence="8 9">
    <name type="scientific">Porphyromonas gingivalis</name>
    <name type="common">Bacteroides gingivalis</name>
    <dbReference type="NCBI Taxonomy" id="837"/>
    <lineage>
        <taxon>Bacteria</taxon>
        <taxon>Pseudomonadati</taxon>
        <taxon>Bacteroidota</taxon>
        <taxon>Bacteroidia</taxon>
        <taxon>Bacteroidales</taxon>
        <taxon>Porphyromonadaceae</taxon>
        <taxon>Porphyromonas</taxon>
    </lineage>
</organism>
<dbReference type="Pfam" id="PF18962">
    <property type="entry name" value="Por_Secre_tail"/>
    <property type="match status" value="1"/>
</dbReference>
<dbReference type="AlphaFoldDB" id="A0AAE9XCP8"/>
<evidence type="ECO:0000313" key="9">
    <source>
        <dbReference type="Proteomes" id="UP001179501"/>
    </source>
</evidence>
<dbReference type="PANTHER" id="PTHR43806:SF11">
    <property type="entry name" value="CEREVISIN-RELATED"/>
    <property type="match status" value="1"/>
</dbReference>
<feature type="domain" description="Peptidase S8/S53" evidence="6">
    <location>
        <begin position="154"/>
        <end position="411"/>
    </location>
</feature>
<dbReference type="InterPro" id="IPR026444">
    <property type="entry name" value="Secre_tail"/>
</dbReference>
<dbReference type="InterPro" id="IPR023828">
    <property type="entry name" value="Peptidase_S8_Ser-AS"/>
</dbReference>
<dbReference type="NCBIfam" id="TIGR04183">
    <property type="entry name" value="Por_Secre_tail"/>
    <property type="match status" value="1"/>
</dbReference>
<feature type="active site" description="Charge relay system" evidence="5">
    <location>
        <position position="214"/>
    </location>
</feature>
<evidence type="ECO:0000256" key="2">
    <source>
        <dbReference type="ARBA" id="ARBA00022670"/>
    </source>
</evidence>
<dbReference type="Pfam" id="PF00082">
    <property type="entry name" value="Peptidase_S8"/>
    <property type="match status" value="1"/>
</dbReference>
<proteinExistence type="inferred from homology"/>
<dbReference type="RefSeq" id="WP_179098954.1">
    <property type="nucleotide sequence ID" value="NZ_CP116614.1"/>
</dbReference>
<evidence type="ECO:0000259" key="7">
    <source>
        <dbReference type="Pfam" id="PF18962"/>
    </source>
</evidence>
<dbReference type="InterPro" id="IPR022398">
    <property type="entry name" value="Peptidase_S8_His-AS"/>
</dbReference>
<name>A0AAE9XCP8_PORGN</name>
<protein>
    <submittedName>
        <fullName evidence="8">S8 family serine peptidase</fullName>
    </submittedName>
</protein>
<dbReference type="InterPro" id="IPR036852">
    <property type="entry name" value="Peptidase_S8/S53_dom_sf"/>
</dbReference>
<feature type="domain" description="Secretion system C-terminal sorting" evidence="7">
    <location>
        <begin position="645"/>
        <end position="728"/>
    </location>
</feature>
<dbReference type="GO" id="GO:0004252">
    <property type="term" value="F:serine-type endopeptidase activity"/>
    <property type="evidence" value="ECO:0007669"/>
    <property type="project" value="UniProtKB-UniRule"/>
</dbReference>